<dbReference type="InterPro" id="IPR038762">
    <property type="entry name" value="ABM_predict"/>
</dbReference>
<dbReference type="Gene3D" id="3.30.70.100">
    <property type="match status" value="1"/>
</dbReference>
<feature type="transmembrane region" description="Helical" evidence="1">
    <location>
        <begin position="211"/>
        <end position="229"/>
    </location>
</feature>
<keyword evidence="1" id="KW-1133">Transmembrane helix</keyword>
<evidence type="ECO:0008006" key="4">
    <source>
        <dbReference type="Google" id="ProtNLM"/>
    </source>
</evidence>
<reference evidence="2 3" key="1">
    <citation type="journal article" date="2019" name="Emerg. Microbes Infect.">
        <title>Comprehensive subspecies identification of 175 nontuberculous mycobacteria species based on 7547 genomic profiles.</title>
        <authorList>
            <person name="Matsumoto Y."/>
            <person name="Kinjo T."/>
            <person name="Motooka D."/>
            <person name="Nabeya D."/>
            <person name="Jung N."/>
            <person name="Uechi K."/>
            <person name="Horii T."/>
            <person name="Iida T."/>
            <person name="Fujita J."/>
            <person name="Nakamura S."/>
        </authorList>
    </citation>
    <scope>NUCLEOTIDE SEQUENCE [LARGE SCALE GENOMIC DNA]</scope>
    <source>
        <strain evidence="2 3">JCM 30275</strain>
    </source>
</reference>
<dbReference type="EMBL" id="AP022620">
    <property type="protein sequence ID" value="BBZ79203.1"/>
    <property type="molecule type" value="Genomic_DNA"/>
</dbReference>
<evidence type="ECO:0000313" key="3">
    <source>
        <dbReference type="Proteomes" id="UP000467249"/>
    </source>
</evidence>
<keyword evidence="1" id="KW-0812">Transmembrane</keyword>
<feature type="transmembrane region" description="Helical" evidence="1">
    <location>
        <begin position="281"/>
        <end position="306"/>
    </location>
</feature>
<dbReference type="SUPFAM" id="SSF54909">
    <property type="entry name" value="Dimeric alpha+beta barrel"/>
    <property type="match status" value="2"/>
</dbReference>
<dbReference type="Proteomes" id="UP000467249">
    <property type="component" value="Chromosome"/>
</dbReference>
<feature type="transmembrane region" description="Helical" evidence="1">
    <location>
        <begin position="241"/>
        <end position="260"/>
    </location>
</feature>
<evidence type="ECO:0000313" key="2">
    <source>
        <dbReference type="EMBL" id="BBZ79203.1"/>
    </source>
</evidence>
<protein>
    <recommendedName>
        <fullName evidence="4">Antibiotic biosynthesis monooxygenase</fullName>
    </recommendedName>
</protein>
<name>A0A6N4WFK2_9MYCO</name>
<dbReference type="PANTHER" id="PTHR40057">
    <property type="entry name" value="SLR1162 PROTEIN"/>
    <property type="match status" value="1"/>
</dbReference>
<dbReference type="AlphaFoldDB" id="A0A6N4WFK2"/>
<dbReference type="RefSeq" id="WP_163806237.1">
    <property type="nucleotide sequence ID" value="NZ_AP022620.1"/>
</dbReference>
<sequence>MSAAMVITIFHPTNDAPGFIDWVSEMRATATAATDFRTSVLGQPSLDWGIVVSFASEQALHDWLDGAARRAVLERGAGRGILRATADLVITEAHGVPSGVGIFRHTVSPGREGEFISAETQLAQASAHFGGFEGCCAFPPAEGGESISVLRFRTDHQLSTWLGSPERVEALGPLRSSLSAEFSVVSATTAFGTTVRTVNGRTAITPKWKTAMLILFVLYPTVMLLSRFMGPLLDGSGAPPWLALWLSQVVSVAALQWVLMPWAGRLFGIWLDPVDGAGARISALGAAVLAVGYLLTLGVFATVQWLQYWDYSR</sequence>
<evidence type="ECO:0000256" key="1">
    <source>
        <dbReference type="SAM" id="Phobius"/>
    </source>
</evidence>
<accession>A0A6N4WFK2</accession>
<proteinExistence type="predicted"/>
<dbReference type="KEGG" id="many:MANY_45400"/>
<organism evidence="2 3">
    <name type="scientific">Mycolicibacterium anyangense</name>
    <dbReference type="NCBI Taxonomy" id="1431246"/>
    <lineage>
        <taxon>Bacteria</taxon>
        <taxon>Bacillati</taxon>
        <taxon>Actinomycetota</taxon>
        <taxon>Actinomycetes</taxon>
        <taxon>Mycobacteriales</taxon>
        <taxon>Mycobacteriaceae</taxon>
        <taxon>Mycolicibacterium</taxon>
    </lineage>
</organism>
<keyword evidence="1" id="KW-0472">Membrane</keyword>
<dbReference type="PANTHER" id="PTHR40057:SF1">
    <property type="entry name" value="SLR1162 PROTEIN"/>
    <property type="match status" value="1"/>
</dbReference>
<dbReference type="InterPro" id="IPR011008">
    <property type="entry name" value="Dimeric_a/b-barrel"/>
</dbReference>
<keyword evidence="3" id="KW-1185">Reference proteome</keyword>
<gene>
    <name evidence="2" type="ORF">MANY_45400</name>
</gene>